<sequence length="200" mass="22656">MIPAMGGGVCEREDYKYSQKNLQQKPHPSIPSIPSIPPSIQKRRGKKKEAEKKKQIAAPPPLAQRQEKKKRPTSKASKAISTQHQTKQTPHDMAWRPRNEGTQNQNRGESSPSISPGQKHGRAAAEQQDRQDRQEPGRRPTDRNTTPNRTEPNQPSPPNRSKPDLFHPTHPTPTDRPTRPNEPARLHHRDVTSPDQQPPR</sequence>
<accession>A0ACB7NXW3</accession>
<dbReference type="EMBL" id="JAGIZQ010000008">
    <property type="protein sequence ID" value="KAH6613437.1"/>
    <property type="molecule type" value="Genomic_DNA"/>
</dbReference>
<keyword evidence="2" id="KW-1185">Reference proteome</keyword>
<gene>
    <name evidence="1" type="ORF">F5144DRAFT_404245</name>
</gene>
<evidence type="ECO:0000313" key="2">
    <source>
        <dbReference type="Proteomes" id="UP000724584"/>
    </source>
</evidence>
<evidence type="ECO:0000313" key="1">
    <source>
        <dbReference type="EMBL" id="KAH6613437.1"/>
    </source>
</evidence>
<comment type="caution">
    <text evidence="1">The sequence shown here is derived from an EMBL/GenBank/DDBJ whole genome shotgun (WGS) entry which is preliminary data.</text>
</comment>
<proteinExistence type="predicted"/>
<dbReference type="Proteomes" id="UP000724584">
    <property type="component" value="Unassembled WGS sequence"/>
</dbReference>
<organism evidence="1 2">
    <name type="scientific">Chaetomium tenue</name>
    <dbReference type="NCBI Taxonomy" id="1854479"/>
    <lineage>
        <taxon>Eukaryota</taxon>
        <taxon>Fungi</taxon>
        <taxon>Dikarya</taxon>
        <taxon>Ascomycota</taxon>
        <taxon>Pezizomycotina</taxon>
        <taxon>Sordariomycetes</taxon>
        <taxon>Sordariomycetidae</taxon>
        <taxon>Sordariales</taxon>
        <taxon>Chaetomiaceae</taxon>
        <taxon>Chaetomium</taxon>
    </lineage>
</organism>
<protein>
    <submittedName>
        <fullName evidence="1">Uncharacterized protein</fullName>
    </submittedName>
</protein>
<name>A0ACB7NXW3_9PEZI</name>
<reference evidence="1 2" key="1">
    <citation type="journal article" date="2021" name="Nat. Commun.">
        <title>Genetic determinants of endophytism in the Arabidopsis root mycobiome.</title>
        <authorList>
            <person name="Mesny F."/>
            <person name="Miyauchi S."/>
            <person name="Thiergart T."/>
            <person name="Pickel B."/>
            <person name="Atanasova L."/>
            <person name="Karlsson M."/>
            <person name="Huettel B."/>
            <person name="Barry K.W."/>
            <person name="Haridas S."/>
            <person name="Chen C."/>
            <person name="Bauer D."/>
            <person name="Andreopoulos W."/>
            <person name="Pangilinan J."/>
            <person name="LaButti K."/>
            <person name="Riley R."/>
            <person name="Lipzen A."/>
            <person name="Clum A."/>
            <person name="Drula E."/>
            <person name="Henrissat B."/>
            <person name="Kohler A."/>
            <person name="Grigoriev I.V."/>
            <person name="Martin F.M."/>
            <person name="Hacquard S."/>
        </authorList>
    </citation>
    <scope>NUCLEOTIDE SEQUENCE [LARGE SCALE GENOMIC DNA]</scope>
    <source>
        <strain evidence="1 2">MPI-SDFR-AT-0079</strain>
    </source>
</reference>